<dbReference type="InterPro" id="IPR001387">
    <property type="entry name" value="Cro/C1-type_HTH"/>
</dbReference>
<dbReference type="RefSeq" id="WP_058889706.1">
    <property type="nucleotide sequence ID" value="NZ_LQBL01000002.1"/>
</dbReference>
<dbReference type="OrthoDB" id="3626437at2"/>
<evidence type="ECO:0000256" key="1">
    <source>
        <dbReference type="SAM" id="MobiDB-lite"/>
    </source>
</evidence>
<reference evidence="3 4" key="1">
    <citation type="submission" date="2015-12" db="EMBL/GenBank/DDBJ databases">
        <title>Serinicoccus chungangenesis strain CD08_5 genome sequencing and assembly.</title>
        <authorList>
            <person name="Chander A.M."/>
            <person name="Kaur G."/>
            <person name="Nair G.R."/>
            <person name="Dhawan D.K."/>
            <person name="Kochhar R.K."/>
            <person name="Mayilraj S."/>
            <person name="Bhadada S.K."/>
        </authorList>
    </citation>
    <scope>NUCLEOTIDE SEQUENCE [LARGE SCALE GENOMIC DNA]</scope>
    <source>
        <strain evidence="3 4">CD08_5</strain>
    </source>
</reference>
<feature type="domain" description="HTH cro/C1-type" evidence="2">
    <location>
        <begin position="10"/>
        <end position="74"/>
    </location>
</feature>
<comment type="caution">
    <text evidence="3">The sequence shown here is derived from an EMBL/GenBank/DDBJ whole genome shotgun (WGS) entry which is preliminary data.</text>
</comment>
<gene>
    <name evidence="3" type="ORF">AVL62_05975</name>
</gene>
<evidence type="ECO:0000313" key="4">
    <source>
        <dbReference type="Proteomes" id="UP000054837"/>
    </source>
</evidence>
<dbReference type="AlphaFoldDB" id="A0A0W8IGX2"/>
<dbReference type="STRING" id="767452.AVL62_05975"/>
<name>A0A0W8IGX2_9MICO</name>
<sequence>MTVRTAMGWHLRQVMATHGMYQTSDLVPLLAERGVHLSREHVYRLVARTPQRLNMEVLAALCDILDCEPNDLLVPTVVEDQTAKTGTGDSGPGIGELRPIRARVRRPPEDR</sequence>
<proteinExistence type="predicted"/>
<evidence type="ECO:0000259" key="2">
    <source>
        <dbReference type="Pfam" id="PF13443"/>
    </source>
</evidence>
<dbReference type="Pfam" id="PF13443">
    <property type="entry name" value="HTH_26"/>
    <property type="match status" value="1"/>
</dbReference>
<dbReference type="EMBL" id="LQBL01000002">
    <property type="protein sequence ID" value="KUG59230.1"/>
    <property type="molecule type" value="Genomic_DNA"/>
</dbReference>
<dbReference type="Proteomes" id="UP000054837">
    <property type="component" value="Unassembled WGS sequence"/>
</dbReference>
<feature type="region of interest" description="Disordered" evidence="1">
    <location>
        <begin position="80"/>
        <end position="111"/>
    </location>
</feature>
<organism evidence="3 4">
    <name type="scientific">Serinicoccus chungangensis</name>
    <dbReference type="NCBI Taxonomy" id="767452"/>
    <lineage>
        <taxon>Bacteria</taxon>
        <taxon>Bacillati</taxon>
        <taxon>Actinomycetota</taxon>
        <taxon>Actinomycetes</taxon>
        <taxon>Micrococcales</taxon>
        <taxon>Ornithinimicrobiaceae</taxon>
        <taxon>Serinicoccus</taxon>
    </lineage>
</organism>
<accession>A0A0W8IGX2</accession>
<protein>
    <submittedName>
        <fullName evidence="3">XRE family transcriptional regulator</fullName>
    </submittedName>
</protein>
<evidence type="ECO:0000313" key="3">
    <source>
        <dbReference type="EMBL" id="KUG59230.1"/>
    </source>
</evidence>
<keyword evidence="4" id="KW-1185">Reference proteome</keyword>